<dbReference type="Gene3D" id="3.30.160.70">
    <property type="entry name" value="Methylated DNA-protein cysteine methyltransferase domain"/>
    <property type="match status" value="1"/>
</dbReference>
<feature type="domain" description="Methylated-DNA-[protein]-cysteine S-methyltransferase DNA binding" evidence="9">
    <location>
        <begin position="81"/>
        <end position="160"/>
    </location>
</feature>
<comment type="function">
    <text evidence="8">Involved in the cellular defense against the biological effects of O6-methylguanine (O6-MeG) and O4-methylthymine (O4-MeT) in DNA. Repairs the methylated nucleobase in DNA by stoichiometrically transferring the methyl group to a cysteine residue in the enzyme. This is a suicide reaction: the enzyme is irreversibly inactivated.</text>
</comment>
<evidence type="ECO:0000256" key="5">
    <source>
        <dbReference type="ARBA" id="ARBA00022763"/>
    </source>
</evidence>
<evidence type="ECO:0000313" key="12">
    <source>
        <dbReference type="Proteomes" id="UP000007815"/>
    </source>
</evidence>
<dbReference type="CDD" id="cd06445">
    <property type="entry name" value="ATase"/>
    <property type="match status" value="1"/>
</dbReference>
<evidence type="ECO:0000256" key="3">
    <source>
        <dbReference type="ARBA" id="ARBA00022603"/>
    </source>
</evidence>
<name>A0ABN0GSE2_STRRT</name>
<dbReference type="HAMAP" id="MF_00772">
    <property type="entry name" value="OGT"/>
    <property type="match status" value="1"/>
</dbReference>
<evidence type="ECO:0000256" key="6">
    <source>
        <dbReference type="ARBA" id="ARBA00023204"/>
    </source>
</evidence>
<dbReference type="NCBIfam" id="TIGR00589">
    <property type="entry name" value="ogt"/>
    <property type="match status" value="1"/>
</dbReference>
<dbReference type="InterPro" id="IPR014048">
    <property type="entry name" value="MethylDNA_cys_MeTrfase_DNA-bd"/>
</dbReference>
<dbReference type="EMBL" id="AJTZ01000005">
    <property type="protein sequence ID" value="EJN93367.1"/>
    <property type="molecule type" value="Genomic_DNA"/>
</dbReference>
<dbReference type="InterPro" id="IPR001497">
    <property type="entry name" value="MethylDNA_cys_MeTrfase_AS"/>
</dbReference>
<dbReference type="EC" id="2.1.1.63" evidence="8"/>
<reference evidence="11 12" key="1">
    <citation type="submission" date="2009-12" db="EMBL/GenBank/DDBJ databases">
        <authorList>
            <person name="Lefebure T."/>
            <person name="Cornejo O.E."/>
            <person name="Pavinski Bitar P.D."/>
            <person name="Lang P."/>
            <person name="Stanhope M.J."/>
        </authorList>
    </citation>
    <scope>NUCLEOTIDE SEQUENCE [LARGE SCALE GENOMIC DNA]</scope>
    <source>
        <strain evidence="11 12">FA-1</strain>
    </source>
</reference>
<dbReference type="Pfam" id="PF02870">
    <property type="entry name" value="Methyltransf_1N"/>
    <property type="match status" value="1"/>
</dbReference>
<dbReference type="PANTHER" id="PTHR10815:SF5">
    <property type="entry name" value="METHYLATED-DNA--PROTEIN-CYSTEINE METHYLTRANSFERASE"/>
    <property type="match status" value="1"/>
</dbReference>
<protein>
    <recommendedName>
        <fullName evidence="8">Methylated-DNA--protein-cysteine methyltransferase</fullName>
        <ecNumber evidence="8">2.1.1.63</ecNumber>
    </recommendedName>
    <alternativeName>
        <fullName evidence="8">6-O-methylguanine-DNA methyltransferase</fullName>
        <shortName evidence="8">MGMT</shortName>
    </alternativeName>
    <alternativeName>
        <fullName evidence="8">O-6-methylguanine-DNA-alkyltransferase</fullName>
    </alternativeName>
</protein>
<comment type="catalytic activity">
    <reaction evidence="7 8">
        <text>a 6-O-methyl-2'-deoxyguanosine in DNA + L-cysteinyl-[protein] = S-methyl-L-cysteinyl-[protein] + a 2'-deoxyguanosine in DNA</text>
        <dbReference type="Rhea" id="RHEA:24000"/>
        <dbReference type="Rhea" id="RHEA-COMP:10131"/>
        <dbReference type="Rhea" id="RHEA-COMP:10132"/>
        <dbReference type="Rhea" id="RHEA-COMP:11367"/>
        <dbReference type="Rhea" id="RHEA-COMP:11368"/>
        <dbReference type="ChEBI" id="CHEBI:29950"/>
        <dbReference type="ChEBI" id="CHEBI:82612"/>
        <dbReference type="ChEBI" id="CHEBI:85445"/>
        <dbReference type="ChEBI" id="CHEBI:85448"/>
        <dbReference type="EC" id="2.1.1.63"/>
    </reaction>
</comment>
<keyword evidence="5 8" id="KW-0227">DNA damage</keyword>
<comment type="caution">
    <text evidence="11">The sequence shown here is derived from an EMBL/GenBank/DDBJ whole genome shotgun (WGS) entry which is preliminary data.</text>
</comment>
<dbReference type="InterPro" id="IPR023546">
    <property type="entry name" value="MGMT"/>
</dbReference>
<dbReference type="InterPro" id="IPR036217">
    <property type="entry name" value="MethylDNA_cys_MeTrfase_DNAb"/>
</dbReference>
<evidence type="ECO:0000313" key="11">
    <source>
        <dbReference type="EMBL" id="EJN93367.1"/>
    </source>
</evidence>
<keyword evidence="2 8" id="KW-0963">Cytoplasm</keyword>
<organism evidence="11 12">
    <name type="scientific">Streptococcus ratti FA-1 = DSM 20564</name>
    <dbReference type="NCBI Taxonomy" id="699248"/>
    <lineage>
        <taxon>Bacteria</taxon>
        <taxon>Bacillati</taxon>
        <taxon>Bacillota</taxon>
        <taxon>Bacilli</taxon>
        <taxon>Lactobacillales</taxon>
        <taxon>Streptococcaceae</taxon>
        <taxon>Streptococcus</taxon>
    </lineage>
</organism>
<dbReference type="Proteomes" id="UP000007815">
    <property type="component" value="Unassembled WGS sequence"/>
</dbReference>
<dbReference type="PANTHER" id="PTHR10815">
    <property type="entry name" value="METHYLATED-DNA--PROTEIN-CYSTEINE METHYLTRANSFERASE"/>
    <property type="match status" value="1"/>
</dbReference>
<evidence type="ECO:0000256" key="2">
    <source>
        <dbReference type="ARBA" id="ARBA00022490"/>
    </source>
</evidence>
<comment type="miscellaneous">
    <text evidence="8">This enzyme catalyzes only one turnover and therefore is not strictly catalytic. According to one definition, an enzyme is a biocatalyst that acts repeatedly and over many reaction cycles.</text>
</comment>
<keyword evidence="6 8" id="KW-0234">DNA repair</keyword>
<evidence type="ECO:0000256" key="4">
    <source>
        <dbReference type="ARBA" id="ARBA00022679"/>
    </source>
</evidence>
<dbReference type="SUPFAM" id="SSF46767">
    <property type="entry name" value="Methylated DNA-protein cysteine methyltransferase, C-terminal domain"/>
    <property type="match status" value="1"/>
</dbReference>
<evidence type="ECO:0000259" key="9">
    <source>
        <dbReference type="Pfam" id="PF01035"/>
    </source>
</evidence>
<dbReference type="Pfam" id="PF01035">
    <property type="entry name" value="DNA_binding_1"/>
    <property type="match status" value="1"/>
</dbReference>
<dbReference type="RefSeq" id="WP_003087251.1">
    <property type="nucleotide sequence ID" value="NZ_AJTZ01000005.1"/>
</dbReference>
<dbReference type="Gene3D" id="1.10.10.10">
    <property type="entry name" value="Winged helix-like DNA-binding domain superfamily/Winged helix DNA-binding domain"/>
    <property type="match status" value="1"/>
</dbReference>
<sequence>MTLYKQIYHSPLGDLSLAADEQGLIGVWFVGQKYFEQGISGQAFLEAANPVLSQASQWLDAYFAGEKSKQDKPVLSPQGTPFQKQVWQVLREIPSGQTLTYGDIAEKINCRSAQAVGGAVSRNPLSIIVPCHRVLGSNGQLRGYAGGIDKKIWLLQHEGVKLDKQPFLSLR</sequence>
<dbReference type="InterPro" id="IPR036388">
    <property type="entry name" value="WH-like_DNA-bd_sf"/>
</dbReference>
<accession>A0ABN0GSE2</accession>
<dbReference type="InterPro" id="IPR036631">
    <property type="entry name" value="MGMT_N_sf"/>
</dbReference>
<dbReference type="InterPro" id="IPR008332">
    <property type="entry name" value="MethylG_MeTrfase_N"/>
</dbReference>
<feature type="domain" description="Methylguanine DNA methyltransferase ribonuclease-like" evidence="10">
    <location>
        <begin position="3"/>
        <end position="69"/>
    </location>
</feature>
<keyword evidence="12" id="KW-1185">Reference proteome</keyword>
<comment type="catalytic activity">
    <reaction evidence="1 8">
        <text>a 4-O-methyl-thymidine in DNA + L-cysteinyl-[protein] = a thymidine in DNA + S-methyl-L-cysteinyl-[protein]</text>
        <dbReference type="Rhea" id="RHEA:53428"/>
        <dbReference type="Rhea" id="RHEA-COMP:10131"/>
        <dbReference type="Rhea" id="RHEA-COMP:10132"/>
        <dbReference type="Rhea" id="RHEA-COMP:13555"/>
        <dbReference type="Rhea" id="RHEA-COMP:13556"/>
        <dbReference type="ChEBI" id="CHEBI:29950"/>
        <dbReference type="ChEBI" id="CHEBI:82612"/>
        <dbReference type="ChEBI" id="CHEBI:137386"/>
        <dbReference type="ChEBI" id="CHEBI:137387"/>
        <dbReference type="EC" id="2.1.1.63"/>
    </reaction>
</comment>
<comment type="similarity">
    <text evidence="8">Belongs to the MGMT family.</text>
</comment>
<gene>
    <name evidence="11" type="ORF">SRA_02486</name>
</gene>
<keyword evidence="4 8" id="KW-0808">Transferase</keyword>
<keyword evidence="3 8" id="KW-0489">Methyltransferase</keyword>
<evidence type="ECO:0000256" key="7">
    <source>
        <dbReference type="ARBA" id="ARBA00049348"/>
    </source>
</evidence>
<evidence type="ECO:0000259" key="10">
    <source>
        <dbReference type="Pfam" id="PF02870"/>
    </source>
</evidence>
<comment type="subcellular location">
    <subcellularLocation>
        <location evidence="8">Cytoplasm</location>
    </subcellularLocation>
</comment>
<evidence type="ECO:0000256" key="8">
    <source>
        <dbReference type="HAMAP-Rule" id="MF_00772"/>
    </source>
</evidence>
<evidence type="ECO:0000256" key="1">
    <source>
        <dbReference type="ARBA" id="ARBA00001286"/>
    </source>
</evidence>
<dbReference type="PROSITE" id="PS00374">
    <property type="entry name" value="MGMT"/>
    <property type="match status" value="1"/>
</dbReference>
<proteinExistence type="inferred from homology"/>
<dbReference type="SUPFAM" id="SSF53155">
    <property type="entry name" value="Methylated DNA-protein cysteine methyltransferase domain"/>
    <property type="match status" value="1"/>
</dbReference>
<feature type="active site" description="Nucleophile; methyl group acceptor" evidence="8">
    <location>
        <position position="131"/>
    </location>
</feature>